<protein>
    <submittedName>
        <fullName evidence="1">Uncharacterized protein</fullName>
    </submittedName>
</protein>
<organism evidence="1 2">
    <name type="scientific">Cinchona calisaya</name>
    <dbReference type="NCBI Taxonomy" id="153742"/>
    <lineage>
        <taxon>Eukaryota</taxon>
        <taxon>Viridiplantae</taxon>
        <taxon>Streptophyta</taxon>
        <taxon>Embryophyta</taxon>
        <taxon>Tracheophyta</taxon>
        <taxon>Spermatophyta</taxon>
        <taxon>Magnoliopsida</taxon>
        <taxon>eudicotyledons</taxon>
        <taxon>Gunneridae</taxon>
        <taxon>Pentapetalae</taxon>
        <taxon>asterids</taxon>
        <taxon>lamiids</taxon>
        <taxon>Gentianales</taxon>
        <taxon>Rubiaceae</taxon>
        <taxon>Cinchonoideae</taxon>
        <taxon>Cinchoneae</taxon>
        <taxon>Cinchona</taxon>
    </lineage>
</organism>
<dbReference type="EMBL" id="JBJUIK010000016">
    <property type="protein sequence ID" value="KAL3499183.1"/>
    <property type="molecule type" value="Genomic_DNA"/>
</dbReference>
<evidence type="ECO:0000313" key="1">
    <source>
        <dbReference type="EMBL" id="KAL3499183.1"/>
    </source>
</evidence>
<evidence type="ECO:0000313" key="2">
    <source>
        <dbReference type="Proteomes" id="UP001630127"/>
    </source>
</evidence>
<dbReference type="Proteomes" id="UP001630127">
    <property type="component" value="Unassembled WGS sequence"/>
</dbReference>
<accession>A0ABD2XVH5</accession>
<keyword evidence="2" id="KW-1185">Reference proteome</keyword>
<comment type="caution">
    <text evidence="1">The sequence shown here is derived from an EMBL/GenBank/DDBJ whole genome shotgun (WGS) entry which is preliminary data.</text>
</comment>
<gene>
    <name evidence="1" type="ORF">ACH5RR_038276</name>
</gene>
<name>A0ABD2XVH5_9GENT</name>
<reference evidence="1 2" key="1">
    <citation type="submission" date="2024-11" db="EMBL/GenBank/DDBJ databases">
        <title>A near-complete genome assembly of Cinchona calisaya.</title>
        <authorList>
            <person name="Lian D.C."/>
            <person name="Zhao X.W."/>
            <person name="Wei L."/>
        </authorList>
    </citation>
    <scope>NUCLEOTIDE SEQUENCE [LARGE SCALE GENOMIC DNA]</scope>
    <source>
        <tissue evidence="1">Nenye</tissue>
    </source>
</reference>
<proteinExistence type="predicted"/>
<dbReference type="AlphaFoldDB" id="A0ABD2XVH5"/>
<sequence length="108" mass="10932">MSDANKYVGKNISSTIKHSLVKLPRGGVNFGRRNSRNNIVNIAMSKNMGVGMFYEEGGGSDGESRVSGVGKHGVGMGGLNEVGLGGVSGKGICGVGIGGASREGGYVE</sequence>